<evidence type="ECO:0000256" key="3">
    <source>
        <dbReference type="ARBA" id="ARBA00023274"/>
    </source>
</evidence>
<dbReference type="EMBL" id="MN894286">
    <property type="protein sequence ID" value="QJD26746.1"/>
    <property type="molecule type" value="Genomic_DNA"/>
</dbReference>
<dbReference type="GO" id="GO:0003735">
    <property type="term" value="F:structural constituent of ribosome"/>
    <property type="evidence" value="ECO:0007669"/>
    <property type="project" value="InterPro"/>
</dbReference>
<name>A0A6M3RUN0_9CHLO</name>
<geneLocation type="mitochondrion" evidence="5"/>
<dbReference type="SMART" id="SM01403">
    <property type="entry name" value="Ribosomal_S10"/>
    <property type="match status" value="1"/>
</dbReference>
<proteinExistence type="inferred from homology"/>
<dbReference type="InterPro" id="IPR001848">
    <property type="entry name" value="Ribosomal_uS10"/>
</dbReference>
<evidence type="ECO:0000256" key="1">
    <source>
        <dbReference type="ARBA" id="ARBA00007102"/>
    </source>
</evidence>
<dbReference type="InterPro" id="IPR027486">
    <property type="entry name" value="Ribosomal_uS10_dom"/>
</dbReference>
<feature type="domain" description="Small ribosomal subunit protein uS10" evidence="4">
    <location>
        <begin position="5"/>
        <end position="102"/>
    </location>
</feature>
<dbReference type="InterPro" id="IPR036838">
    <property type="entry name" value="Ribosomal_uS10_dom_sf"/>
</dbReference>
<keyword evidence="2 5" id="KW-0689">Ribosomal protein</keyword>
<evidence type="ECO:0000256" key="2">
    <source>
        <dbReference type="ARBA" id="ARBA00022980"/>
    </source>
</evidence>
<dbReference type="GO" id="GO:1990904">
    <property type="term" value="C:ribonucleoprotein complex"/>
    <property type="evidence" value="ECO:0007669"/>
    <property type="project" value="UniProtKB-KW"/>
</dbReference>
<dbReference type="Pfam" id="PF00338">
    <property type="entry name" value="Ribosomal_S10"/>
    <property type="match status" value="1"/>
</dbReference>
<evidence type="ECO:0000259" key="4">
    <source>
        <dbReference type="SMART" id="SM01403"/>
    </source>
</evidence>
<dbReference type="PANTHER" id="PTHR11700">
    <property type="entry name" value="30S RIBOSOMAL PROTEIN S10 FAMILY MEMBER"/>
    <property type="match status" value="1"/>
</dbReference>
<dbReference type="Gene3D" id="3.30.70.600">
    <property type="entry name" value="Ribosomal protein S10 domain"/>
    <property type="match status" value="1"/>
</dbReference>
<keyword evidence="5" id="KW-0496">Mitochondrion</keyword>
<keyword evidence="3" id="KW-0687">Ribonucleoprotein</keyword>
<reference evidence="5" key="1">
    <citation type="journal article" date="2020" name="Mitochondrial DNA Part B Resour">
        <title>Complete mitochondrial genome of Micractinium singularis MM0003 (Chlorellaceae, Trebouxiophyceae).</title>
        <authorList>
            <person name="Jo S.-W."/>
            <person name="Kang N.S."/>
            <person name="Chae H."/>
            <person name="Lee J.A."/>
            <person name="Kim K.M."/>
            <person name="Yoon M."/>
            <person name="Hong J.W."/>
            <person name="Yoon H.-S."/>
        </authorList>
    </citation>
    <scope>NUCLEOTIDE SEQUENCE</scope>
    <source>
        <strain evidence="5">MM0003</strain>
    </source>
</reference>
<reference evidence="5" key="2">
    <citation type="submission" date="2020-01" db="EMBL/GenBank/DDBJ databases">
        <authorList>
            <person name="Hong J.-W."/>
        </authorList>
    </citation>
    <scope>NUCLEOTIDE SEQUENCE</scope>
    <source>
        <strain evidence="5">MM0003</strain>
    </source>
</reference>
<evidence type="ECO:0000313" key="5">
    <source>
        <dbReference type="EMBL" id="QJD26746.1"/>
    </source>
</evidence>
<comment type="similarity">
    <text evidence="1">Belongs to the universal ribosomal protein uS10 family.</text>
</comment>
<accession>A0A6M3RUN0</accession>
<sequence length="108" mass="12802">MYTISLNLKSFDLNSLIRTEKCLFSIFYFFKIKKIKQKMNPKTCKKITVLRSPHIDKKSREQFQIISYKRTLLLNLPSKIVLLLFLEIFKTSKFPGVESDVLIEFSTF</sequence>
<organism evidence="5">
    <name type="scientific">Micractinium singularis</name>
    <dbReference type="NCBI Taxonomy" id="2607981"/>
    <lineage>
        <taxon>Eukaryota</taxon>
        <taxon>Viridiplantae</taxon>
        <taxon>Chlorophyta</taxon>
        <taxon>core chlorophytes</taxon>
        <taxon>Trebouxiophyceae</taxon>
        <taxon>Chlorellales</taxon>
        <taxon>Chlorellaceae</taxon>
        <taxon>Chlorella clade</taxon>
        <taxon>Micractinium</taxon>
    </lineage>
</organism>
<dbReference type="GO" id="GO:0005840">
    <property type="term" value="C:ribosome"/>
    <property type="evidence" value="ECO:0007669"/>
    <property type="project" value="UniProtKB-KW"/>
</dbReference>
<dbReference type="AlphaFoldDB" id="A0A6M3RUN0"/>
<dbReference type="GO" id="GO:0006412">
    <property type="term" value="P:translation"/>
    <property type="evidence" value="ECO:0007669"/>
    <property type="project" value="InterPro"/>
</dbReference>
<protein>
    <submittedName>
        <fullName evidence="5">Ribosomal protein S10</fullName>
    </submittedName>
</protein>
<gene>
    <name evidence="5" type="primary">rps10</name>
</gene>
<dbReference type="SUPFAM" id="SSF54999">
    <property type="entry name" value="Ribosomal protein S10"/>
    <property type="match status" value="1"/>
</dbReference>